<dbReference type="PANTHER" id="PTHR38776">
    <property type="entry name" value="MLTA-INTERACTING PROTEIN-RELATED"/>
    <property type="match status" value="1"/>
</dbReference>
<evidence type="ECO:0000256" key="1">
    <source>
        <dbReference type="ARBA" id="ARBA00004442"/>
    </source>
</evidence>
<dbReference type="GO" id="GO:0009279">
    <property type="term" value="C:cell outer membrane"/>
    <property type="evidence" value="ECO:0007669"/>
    <property type="project" value="UniProtKB-SubCell"/>
</dbReference>
<evidence type="ECO:0000256" key="4">
    <source>
        <dbReference type="ARBA" id="ARBA00023136"/>
    </source>
</evidence>
<comment type="subcellular location">
    <subcellularLocation>
        <location evidence="1">Cell outer membrane</location>
    </subcellularLocation>
</comment>
<dbReference type="EMBL" id="CP026604">
    <property type="protein sequence ID" value="AWB66387.1"/>
    <property type="molecule type" value="Genomic_DNA"/>
</dbReference>
<reference evidence="7 8" key="1">
    <citation type="submission" date="2018-01" db="EMBL/GenBank/DDBJ databases">
        <title>Genome sequence of a Cantenovulum-like bacteria.</title>
        <authorList>
            <person name="Tan W.R."/>
            <person name="Lau N.-S."/>
            <person name="Go F."/>
            <person name="Amirul A.-A.A."/>
        </authorList>
    </citation>
    <scope>NUCLEOTIDE SEQUENCE [LARGE SCALE GENOMIC DNA]</scope>
    <source>
        <strain evidence="7 8">CCB-QB4</strain>
    </source>
</reference>
<evidence type="ECO:0000313" key="8">
    <source>
        <dbReference type="Proteomes" id="UP000244441"/>
    </source>
</evidence>
<sequence>MTAFIKWFGLCLALASLTAQSNDINQSITQGVRSADSEQGGFLDVGLGIGIYRNPIYGYPEGNRAGNLLTQTGAYLNINGRYQYKDFFVEAFSESVSGFNLGYRLLNDESWAAEAILSPIFGYLGKDDSDDWQNLREREGDFAAGVRLSYYRNANIFQVRLLSDISGQHYGESASLFVGRSWQKRNWNYHALLGATYTSAAVYNHFLGVSEQEAANNSDLTAYQAGAGVDFTFEIGVAYPISEDWVFRSNYRYLSLADAVADSPLTVRDDAHILLTSLSYVF</sequence>
<comment type="similarity">
    <text evidence="2">Belongs to the MipA/OmpV family.</text>
</comment>
<evidence type="ECO:0008006" key="9">
    <source>
        <dbReference type="Google" id="ProtNLM"/>
    </source>
</evidence>
<dbReference type="Pfam" id="PF06629">
    <property type="entry name" value="MipA"/>
    <property type="match status" value="1"/>
</dbReference>
<dbReference type="SUPFAM" id="SSF56925">
    <property type="entry name" value="OMPA-like"/>
    <property type="match status" value="1"/>
</dbReference>
<name>A0A2S0VQA0_9ALTE</name>
<dbReference type="PANTHER" id="PTHR38776:SF1">
    <property type="entry name" value="MLTA-INTERACTING PROTEIN-RELATED"/>
    <property type="match status" value="1"/>
</dbReference>
<dbReference type="AlphaFoldDB" id="A0A2S0VQA0"/>
<dbReference type="OrthoDB" id="5903970at2"/>
<evidence type="ECO:0000256" key="6">
    <source>
        <dbReference type="SAM" id="SignalP"/>
    </source>
</evidence>
<feature type="chain" id="PRO_5015709208" description="MipA/OmpV family protein" evidence="6">
    <location>
        <begin position="22"/>
        <end position="282"/>
    </location>
</feature>
<dbReference type="Proteomes" id="UP000244441">
    <property type="component" value="Chromosome"/>
</dbReference>
<proteinExistence type="inferred from homology"/>
<keyword evidence="3 6" id="KW-0732">Signal</keyword>
<feature type="signal peptide" evidence="6">
    <location>
        <begin position="1"/>
        <end position="21"/>
    </location>
</feature>
<evidence type="ECO:0000256" key="5">
    <source>
        <dbReference type="ARBA" id="ARBA00023237"/>
    </source>
</evidence>
<dbReference type="KEGG" id="cate:C2869_08075"/>
<evidence type="ECO:0000256" key="3">
    <source>
        <dbReference type="ARBA" id="ARBA00022729"/>
    </source>
</evidence>
<dbReference type="RefSeq" id="WP_108602450.1">
    <property type="nucleotide sequence ID" value="NZ_CP026604.1"/>
</dbReference>
<dbReference type="InterPro" id="IPR010583">
    <property type="entry name" value="MipA"/>
</dbReference>
<dbReference type="GO" id="GO:0009252">
    <property type="term" value="P:peptidoglycan biosynthetic process"/>
    <property type="evidence" value="ECO:0007669"/>
    <property type="project" value="TreeGrafter"/>
</dbReference>
<accession>A0A2S0VQA0</accession>
<dbReference type="InterPro" id="IPR011250">
    <property type="entry name" value="OMP/PagP_B-barrel"/>
</dbReference>
<keyword evidence="4" id="KW-0472">Membrane</keyword>
<protein>
    <recommendedName>
        <fullName evidence="9">MipA/OmpV family protein</fullName>
    </recommendedName>
</protein>
<keyword evidence="8" id="KW-1185">Reference proteome</keyword>
<evidence type="ECO:0000256" key="2">
    <source>
        <dbReference type="ARBA" id="ARBA00005722"/>
    </source>
</evidence>
<evidence type="ECO:0000313" key="7">
    <source>
        <dbReference type="EMBL" id="AWB66387.1"/>
    </source>
</evidence>
<organism evidence="7 8">
    <name type="scientific">Saccharobesus litoralis</name>
    <dbReference type="NCBI Taxonomy" id="2172099"/>
    <lineage>
        <taxon>Bacteria</taxon>
        <taxon>Pseudomonadati</taxon>
        <taxon>Pseudomonadota</taxon>
        <taxon>Gammaproteobacteria</taxon>
        <taxon>Alteromonadales</taxon>
        <taxon>Alteromonadaceae</taxon>
        <taxon>Saccharobesus</taxon>
    </lineage>
</organism>
<gene>
    <name evidence="7" type="ORF">C2869_08075</name>
</gene>
<keyword evidence="5" id="KW-0998">Cell outer membrane</keyword>